<dbReference type="InterPro" id="IPR002397">
    <property type="entry name" value="Cyt_P450_B"/>
</dbReference>
<evidence type="ECO:0000256" key="3">
    <source>
        <dbReference type="ARBA" id="ARBA00022617"/>
    </source>
</evidence>
<keyword evidence="10" id="KW-1185">Reference proteome</keyword>
<dbReference type="InterPro" id="IPR001128">
    <property type="entry name" value="Cyt_P450"/>
</dbReference>
<dbReference type="PROSITE" id="PS00086">
    <property type="entry name" value="CYTOCHROME_P450"/>
    <property type="match status" value="1"/>
</dbReference>
<name>A0A1X2EDG6_MYCSZ</name>
<dbReference type="InterPro" id="IPR036396">
    <property type="entry name" value="Cyt_P450_sf"/>
</dbReference>
<gene>
    <name evidence="9" type="ORF">AWC27_03535</name>
</gene>
<accession>A0A1X2EDG6</accession>
<dbReference type="PANTHER" id="PTHR46696">
    <property type="entry name" value="P450, PUTATIVE (EUROFUNG)-RELATED"/>
    <property type="match status" value="1"/>
</dbReference>
<evidence type="ECO:0000256" key="5">
    <source>
        <dbReference type="ARBA" id="ARBA00023002"/>
    </source>
</evidence>
<dbReference type="Gene3D" id="1.10.630.10">
    <property type="entry name" value="Cytochrome P450"/>
    <property type="match status" value="1"/>
</dbReference>
<keyword evidence="7 8" id="KW-0503">Monooxygenase</keyword>
<evidence type="ECO:0000256" key="1">
    <source>
        <dbReference type="ARBA" id="ARBA00001971"/>
    </source>
</evidence>
<dbReference type="Pfam" id="PF00067">
    <property type="entry name" value="p450"/>
    <property type="match status" value="2"/>
</dbReference>
<dbReference type="AlphaFoldDB" id="A0A1X2EDG6"/>
<reference evidence="9 10" key="1">
    <citation type="submission" date="2016-01" db="EMBL/GenBank/DDBJ databases">
        <title>The new phylogeny of the genus Mycobacterium.</title>
        <authorList>
            <person name="Tarcisio F."/>
            <person name="Conor M."/>
            <person name="Antonella G."/>
            <person name="Elisabetta G."/>
            <person name="Giulia F.S."/>
            <person name="Sara T."/>
            <person name="Anna F."/>
            <person name="Clotilde B."/>
            <person name="Roberto B."/>
            <person name="Veronica D.S."/>
            <person name="Fabio R."/>
            <person name="Monica P."/>
            <person name="Olivier J."/>
            <person name="Enrico T."/>
            <person name="Nicola S."/>
        </authorList>
    </citation>
    <scope>NUCLEOTIDE SEQUENCE [LARGE SCALE GENOMIC DNA]</scope>
    <source>
        <strain evidence="9 10">DSM 44166</strain>
    </source>
</reference>
<evidence type="ECO:0000256" key="8">
    <source>
        <dbReference type="RuleBase" id="RU000461"/>
    </source>
</evidence>
<protein>
    <submittedName>
        <fullName evidence="9">Cytochrome</fullName>
    </submittedName>
</protein>
<evidence type="ECO:0000313" key="9">
    <source>
        <dbReference type="EMBL" id="ORW98473.1"/>
    </source>
</evidence>
<keyword evidence="6 8" id="KW-0408">Iron</keyword>
<dbReference type="SUPFAM" id="SSF48264">
    <property type="entry name" value="Cytochrome P450"/>
    <property type="match status" value="1"/>
</dbReference>
<evidence type="ECO:0000256" key="2">
    <source>
        <dbReference type="ARBA" id="ARBA00010617"/>
    </source>
</evidence>
<comment type="cofactor">
    <cofactor evidence="1">
        <name>heme</name>
        <dbReference type="ChEBI" id="CHEBI:30413"/>
    </cofactor>
</comment>
<keyword evidence="3 8" id="KW-0349">Heme</keyword>
<dbReference type="GO" id="GO:0036199">
    <property type="term" value="F:cholest-4-en-3-one 26-monooxygenase activity"/>
    <property type="evidence" value="ECO:0007669"/>
    <property type="project" value="TreeGrafter"/>
</dbReference>
<evidence type="ECO:0000256" key="4">
    <source>
        <dbReference type="ARBA" id="ARBA00022723"/>
    </source>
</evidence>
<dbReference type="FunFam" id="1.10.630.10:FF:000018">
    <property type="entry name" value="Cytochrome P450 monooxygenase"/>
    <property type="match status" value="1"/>
</dbReference>
<evidence type="ECO:0000313" key="10">
    <source>
        <dbReference type="Proteomes" id="UP000193317"/>
    </source>
</evidence>
<keyword evidence="5 8" id="KW-0560">Oxidoreductase</keyword>
<comment type="caution">
    <text evidence="9">The sequence shown here is derived from an EMBL/GenBank/DDBJ whole genome shotgun (WGS) entry which is preliminary data.</text>
</comment>
<evidence type="ECO:0000256" key="7">
    <source>
        <dbReference type="ARBA" id="ARBA00023033"/>
    </source>
</evidence>
<proteinExistence type="inferred from homology"/>
<dbReference type="OrthoDB" id="5241086at2"/>
<dbReference type="GO" id="GO:0006707">
    <property type="term" value="P:cholesterol catabolic process"/>
    <property type="evidence" value="ECO:0007669"/>
    <property type="project" value="TreeGrafter"/>
</dbReference>
<dbReference type="PRINTS" id="PR00359">
    <property type="entry name" value="BP450"/>
</dbReference>
<evidence type="ECO:0000256" key="6">
    <source>
        <dbReference type="ARBA" id="ARBA00023004"/>
    </source>
</evidence>
<dbReference type="GO" id="GO:0008395">
    <property type="term" value="F:steroid hydroxylase activity"/>
    <property type="evidence" value="ECO:0007669"/>
    <property type="project" value="TreeGrafter"/>
</dbReference>
<dbReference type="Proteomes" id="UP000193317">
    <property type="component" value="Unassembled WGS sequence"/>
</dbReference>
<dbReference type="STRING" id="1787.A5725_22735"/>
<comment type="similarity">
    <text evidence="2 8">Belongs to the cytochrome P450 family.</text>
</comment>
<keyword evidence="4 8" id="KW-0479">Metal-binding</keyword>
<dbReference type="InterPro" id="IPR017972">
    <property type="entry name" value="Cyt_P450_CS"/>
</dbReference>
<dbReference type="EMBL" id="LQPW01000120">
    <property type="protein sequence ID" value="ORW98473.1"/>
    <property type="molecule type" value="Genomic_DNA"/>
</dbReference>
<dbReference type="CDD" id="cd11033">
    <property type="entry name" value="CYP142-like"/>
    <property type="match status" value="1"/>
</dbReference>
<dbReference type="RefSeq" id="WP_085671469.1">
    <property type="nucleotide sequence ID" value="NZ_LQPW01000120.1"/>
</dbReference>
<sequence>MSAPTVDEAAKLLADPLAYTDEPRLHAALTHLRASAPVSWVEVPNYRPFWAITKHADIMDIERENMVFTNWPRPVLATVEGDELQAAAGVRTLIHLDDPQHRVVRAIGSDWFRPKAMRSLKVRIDQLAKSYVDKMMAVGPECDFVQQVAVNFPLYVIMSLLGLPEVDFPRMLKLTQELFGSDDSEFQRGTTNEDQLPALLDMFGYFNGVTASRREQPTADLASAIANARIDGEPLSDIETVSYYLIVATAGHDTTSATISGGLLALLENPDQLRRLRDDPGLMALATEEMIRWVTPVKHFMRTAAKDAEVRGIPIAAGESVLLSYVSANRDEDVFDDPFRFDVGREPNKHLAFGYGVHFCMGAALARMEVSSFFTELLPRLKAIELNGDPQFVATTFVGGLKHLPVRYSFR</sequence>
<organism evidence="9 10">
    <name type="scientific">Mycobacterium szulgai</name>
    <dbReference type="NCBI Taxonomy" id="1787"/>
    <lineage>
        <taxon>Bacteria</taxon>
        <taxon>Bacillati</taxon>
        <taxon>Actinomycetota</taxon>
        <taxon>Actinomycetes</taxon>
        <taxon>Mycobacteriales</taxon>
        <taxon>Mycobacteriaceae</taxon>
        <taxon>Mycobacterium</taxon>
    </lineage>
</organism>
<dbReference type="GO" id="GO:0020037">
    <property type="term" value="F:heme binding"/>
    <property type="evidence" value="ECO:0007669"/>
    <property type="project" value="InterPro"/>
</dbReference>
<dbReference type="GO" id="GO:0005506">
    <property type="term" value="F:iron ion binding"/>
    <property type="evidence" value="ECO:0007669"/>
    <property type="project" value="InterPro"/>
</dbReference>
<dbReference type="PRINTS" id="PR00385">
    <property type="entry name" value="P450"/>
</dbReference>
<dbReference type="PANTHER" id="PTHR46696:SF4">
    <property type="entry name" value="BIOTIN BIOSYNTHESIS CYTOCHROME P450"/>
    <property type="match status" value="1"/>
</dbReference>